<reference evidence="3" key="1">
    <citation type="submission" date="2014-04" db="EMBL/GenBank/DDBJ databases">
        <title>Evolutionary Origins and Diversification of the Mycorrhizal Mutualists.</title>
        <authorList>
            <consortium name="DOE Joint Genome Institute"/>
            <consortium name="Mycorrhizal Genomics Consortium"/>
            <person name="Kohler A."/>
            <person name="Kuo A."/>
            <person name="Nagy L.G."/>
            <person name="Floudas D."/>
            <person name="Copeland A."/>
            <person name="Barry K.W."/>
            <person name="Cichocki N."/>
            <person name="Veneault-Fourrey C."/>
            <person name="LaButti K."/>
            <person name="Lindquist E.A."/>
            <person name="Lipzen A."/>
            <person name="Lundell T."/>
            <person name="Morin E."/>
            <person name="Murat C."/>
            <person name="Riley R."/>
            <person name="Ohm R."/>
            <person name="Sun H."/>
            <person name="Tunlid A."/>
            <person name="Henrissat B."/>
            <person name="Grigoriev I.V."/>
            <person name="Hibbett D.S."/>
            <person name="Martin F."/>
        </authorList>
    </citation>
    <scope>NUCLEOTIDE SEQUENCE [LARGE SCALE GENOMIC DNA]</scope>
    <source>
        <strain evidence="3">FD-334 SS-4</strain>
    </source>
</reference>
<feature type="region of interest" description="Disordered" evidence="1">
    <location>
        <begin position="1"/>
        <end position="27"/>
    </location>
</feature>
<name>A0A0D2KVW4_HYPSF</name>
<dbReference type="Proteomes" id="UP000054270">
    <property type="component" value="Unassembled WGS sequence"/>
</dbReference>
<proteinExistence type="predicted"/>
<keyword evidence="3" id="KW-1185">Reference proteome</keyword>
<feature type="compositionally biased region" description="Low complexity" evidence="1">
    <location>
        <begin position="209"/>
        <end position="221"/>
    </location>
</feature>
<dbReference type="AlphaFoldDB" id="A0A0D2KVW4"/>
<accession>A0A0D2KVW4</accession>
<feature type="region of interest" description="Disordered" evidence="1">
    <location>
        <begin position="84"/>
        <end position="137"/>
    </location>
</feature>
<evidence type="ECO:0000256" key="1">
    <source>
        <dbReference type="SAM" id="MobiDB-lite"/>
    </source>
</evidence>
<organism evidence="2 3">
    <name type="scientific">Hypholoma sublateritium (strain FD-334 SS-4)</name>
    <dbReference type="NCBI Taxonomy" id="945553"/>
    <lineage>
        <taxon>Eukaryota</taxon>
        <taxon>Fungi</taxon>
        <taxon>Dikarya</taxon>
        <taxon>Basidiomycota</taxon>
        <taxon>Agaricomycotina</taxon>
        <taxon>Agaricomycetes</taxon>
        <taxon>Agaricomycetidae</taxon>
        <taxon>Agaricales</taxon>
        <taxon>Agaricineae</taxon>
        <taxon>Strophariaceae</taxon>
        <taxon>Hypholoma</taxon>
    </lineage>
</organism>
<dbReference type="EMBL" id="KN817584">
    <property type="protein sequence ID" value="KJA18797.1"/>
    <property type="molecule type" value="Genomic_DNA"/>
</dbReference>
<gene>
    <name evidence="2" type="ORF">HYPSUDRAFT_205030</name>
</gene>
<protein>
    <submittedName>
        <fullName evidence="2">Uncharacterized protein</fullName>
    </submittedName>
</protein>
<evidence type="ECO:0000313" key="3">
    <source>
        <dbReference type="Proteomes" id="UP000054270"/>
    </source>
</evidence>
<feature type="compositionally biased region" description="Low complexity" evidence="1">
    <location>
        <begin position="121"/>
        <end position="131"/>
    </location>
</feature>
<feature type="region of interest" description="Disordered" evidence="1">
    <location>
        <begin position="193"/>
        <end position="221"/>
    </location>
</feature>
<sequence length="221" mass="23952">MSAGTPNKVRGPPNRLSKPADRAHYRLPPHMHPAARMLCAQRRPRHVPAVPCHHPERPFRSAPAACPPPTTRALNDALAPHLATAAAPRHHPEPPRRCKYRRSTSLDPHEPQNRLPSTNTAAAAPNDAPAPFRCHVTHSPMPAPALSPSVATHDPPAIMLLLRDAPEIPQNARRHPLSPPPLPCRGPYHPSRLPTHIDGPTTGRKCRSTPGGPTATFGTTR</sequence>
<evidence type="ECO:0000313" key="2">
    <source>
        <dbReference type="EMBL" id="KJA18797.1"/>
    </source>
</evidence>